<dbReference type="InterPro" id="IPR003594">
    <property type="entry name" value="HATPase_dom"/>
</dbReference>
<evidence type="ECO:0000256" key="4">
    <source>
        <dbReference type="ARBA" id="ARBA00022777"/>
    </source>
</evidence>
<organism evidence="7">
    <name type="scientific">uncultured Pseudonocardia sp</name>
    <dbReference type="NCBI Taxonomy" id="211455"/>
    <lineage>
        <taxon>Bacteria</taxon>
        <taxon>Bacillati</taxon>
        <taxon>Actinomycetota</taxon>
        <taxon>Actinomycetes</taxon>
        <taxon>Pseudonocardiales</taxon>
        <taxon>Pseudonocardiaceae</taxon>
        <taxon>Pseudonocardia</taxon>
        <taxon>environmental samples</taxon>
    </lineage>
</organism>
<dbReference type="Pfam" id="PF02518">
    <property type="entry name" value="HATPase_c"/>
    <property type="match status" value="1"/>
</dbReference>
<dbReference type="EMBL" id="CADCUS010000624">
    <property type="protein sequence ID" value="CAA9448423.1"/>
    <property type="molecule type" value="Genomic_DNA"/>
</dbReference>
<dbReference type="InterPro" id="IPR050482">
    <property type="entry name" value="Sensor_HK_TwoCompSys"/>
</dbReference>
<reference evidence="7" key="1">
    <citation type="submission" date="2020-02" db="EMBL/GenBank/DDBJ databases">
        <authorList>
            <person name="Meier V. D."/>
        </authorList>
    </citation>
    <scope>NUCLEOTIDE SEQUENCE</scope>
    <source>
        <strain evidence="7">AVDCRST_MAG66</strain>
    </source>
</reference>
<dbReference type="InterPro" id="IPR036890">
    <property type="entry name" value="HATPase_C_sf"/>
</dbReference>
<protein>
    <recommendedName>
        <fullName evidence="2">histidine kinase</fullName>
        <ecNumber evidence="2">2.7.13.3</ecNumber>
    </recommendedName>
</protein>
<dbReference type="PANTHER" id="PTHR24421">
    <property type="entry name" value="NITRATE/NITRITE SENSOR PROTEIN NARX-RELATED"/>
    <property type="match status" value="1"/>
</dbReference>
<gene>
    <name evidence="7" type="ORF">AVDCRST_MAG66-4624</name>
</gene>
<keyword evidence="5" id="KW-0902">Two-component regulatory system</keyword>
<evidence type="ECO:0000256" key="1">
    <source>
        <dbReference type="ARBA" id="ARBA00000085"/>
    </source>
</evidence>
<dbReference type="GO" id="GO:0004673">
    <property type="term" value="F:protein histidine kinase activity"/>
    <property type="evidence" value="ECO:0007669"/>
    <property type="project" value="UniProtKB-EC"/>
</dbReference>
<dbReference type="Gene3D" id="3.30.565.10">
    <property type="entry name" value="Histidine kinase-like ATPase, C-terminal domain"/>
    <property type="match status" value="1"/>
</dbReference>
<dbReference type="AlphaFoldDB" id="A0A6J4QLZ6"/>
<evidence type="ECO:0000256" key="2">
    <source>
        <dbReference type="ARBA" id="ARBA00012438"/>
    </source>
</evidence>
<dbReference type="EC" id="2.7.13.3" evidence="2"/>
<evidence type="ECO:0000313" key="7">
    <source>
        <dbReference type="EMBL" id="CAA9448423.1"/>
    </source>
</evidence>
<evidence type="ECO:0000256" key="3">
    <source>
        <dbReference type="ARBA" id="ARBA00022679"/>
    </source>
</evidence>
<dbReference type="SUPFAM" id="SSF55874">
    <property type="entry name" value="ATPase domain of HSP90 chaperone/DNA topoisomerase II/histidine kinase"/>
    <property type="match status" value="1"/>
</dbReference>
<dbReference type="CDD" id="cd16917">
    <property type="entry name" value="HATPase_UhpB-NarQ-NarX-like"/>
    <property type="match status" value="1"/>
</dbReference>
<evidence type="ECO:0000259" key="6">
    <source>
        <dbReference type="Pfam" id="PF02518"/>
    </source>
</evidence>
<feature type="domain" description="Histidine kinase/HSP90-like ATPase" evidence="6">
    <location>
        <begin position="5"/>
        <end position="99"/>
    </location>
</feature>
<comment type="catalytic activity">
    <reaction evidence="1">
        <text>ATP + protein L-histidine = ADP + protein N-phospho-L-histidine.</text>
        <dbReference type="EC" id="2.7.13.3"/>
    </reaction>
</comment>
<keyword evidence="4" id="KW-0418">Kinase</keyword>
<keyword evidence="3" id="KW-0808">Transferase</keyword>
<accession>A0A6J4QLZ6</accession>
<sequence length="100" mass="10457">VEVAVAAVRIAGEALANVLHHRGPGLARLQVRRGPGALTVLVEDDGPGTWRPEAADPAWHEPGHHGVVGMRERAQSCGGRLTIGPSVRGGWRVTAVLPVP</sequence>
<name>A0A6J4QLZ6_9PSEU</name>
<proteinExistence type="predicted"/>
<dbReference type="PANTHER" id="PTHR24421:SF10">
    <property type="entry name" value="NITRATE_NITRITE SENSOR PROTEIN NARQ"/>
    <property type="match status" value="1"/>
</dbReference>
<dbReference type="GO" id="GO:0000160">
    <property type="term" value="P:phosphorelay signal transduction system"/>
    <property type="evidence" value="ECO:0007669"/>
    <property type="project" value="UniProtKB-KW"/>
</dbReference>
<feature type="non-terminal residue" evidence="7">
    <location>
        <position position="1"/>
    </location>
</feature>
<evidence type="ECO:0000256" key="5">
    <source>
        <dbReference type="ARBA" id="ARBA00023012"/>
    </source>
</evidence>